<keyword evidence="2" id="KW-0378">Hydrolase</keyword>
<sequence length="297" mass="33150">MSTPDEDESVSQESTSTLFKKTLASFSFQPKTPPSTRTQRNESTKPSTSTSTPEPRRSLRSPLSHTILPETPSRKHAPASVKSKRGFAPPERYAHLNTIQDCLEPNLDIVFCGINPGQKSAEVGHHYGGPTNHFWPCLYESGLTPERLQPTDDFTLPERFSIGMTNLVDRPTAEQNELSRAERLAAVPAFLNKIARYRPRTVCFVGLGITEIVKSQVLPKSSNKGKENNKISSYGLQPFKLVYDTSETLFFAVASTSGRVVHYQKTHKVEQFKELKILIEQIKTGVFDSTGLVVIQR</sequence>
<dbReference type="GO" id="GO:0006285">
    <property type="term" value="P:base-excision repair, AP site formation"/>
    <property type="evidence" value="ECO:0007669"/>
    <property type="project" value="InterPro"/>
</dbReference>
<reference evidence="6" key="1">
    <citation type="submission" date="2020-11" db="EMBL/GenBank/DDBJ databases">
        <authorList>
            <consortium name="DOE Joint Genome Institute"/>
            <person name="Ahrendt S."/>
            <person name="Riley R."/>
            <person name="Andreopoulos W."/>
            <person name="Labutti K."/>
            <person name="Pangilinan J."/>
            <person name="Ruiz-Duenas F.J."/>
            <person name="Barrasa J.M."/>
            <person name="Sanchez-Garcia M."/>
            <person name="Camarero S."/>
            <person name="Miyauchi S."/>
            <person name="Serrano A."/>
            <person name="Linde D."/>
            <person name="Babiker R."/>
            <person name="Drula E."/>
            <person name="Ayuso-Fernandez I."/>
            <person name="Pacheco R."/>
            <person name="Padilla G."/>
            <person name="Ferreira P."/>
            <person name="Barriuso J."/>
            <person name="Kellner H."/>
            <person name="Castanera R."/>
            <person name="Alfaro M."/>
            <person name="Ramirez L."/>
            <person name="Pisabarro A.G."/>
            <person name="Kuo A."/>
            <person name="Tritt A."/>
            <person name="Lipzen A."/>
            <person name="He G."/>
            <person name="Yan M."/>
            <person name="Ng V."/>
            <person name="Cullen D."/>
            <person name="Martin F."/>
            <person name="Rosso M.-N."/>
            <person name="Henrissat B."/>
            <person name="Hibbett D."/>
            <person name="Martinez A.T."/>
            <person name="Grigoriev I.V."/>
        </authorList>
    </citation>
    <scope>NUCLEOTIDE SEQUENCE</scope>
    <source>
        <strain evidence="6">MF-IS2</strain>
    </source>
</reference>
<feature type="compositionally biased region" description="Basic residues" evidence="4">
    <location>
        <begin position="74"/>
        <end position="85"/>
    </location>
</feature>
<dbReference type="OrthoDB" id="565731at2759"/>
<feature type="region of interest" description="Disordered" evidence="4">
    <location>
        <begin position="21"/>
        <end position="86"/>
    </location>
</feature>
<dbReference type="PANTHER" id="PTHR12159">
    <property type="entry name" value="G/T AND G/U MISMATCH-SPECIFIC DNA GLYCOSYLASE"/>
    <property type="match status" value="1"/>
</dbReference>
<dbReference type="Gene3D" id="3.40.470.10">
    <property type="entry name" value="Uracil-DNA glycosylase-like domain"/>
    <property type="match status" value="1"/>
</dbReference>
<feature type="domain" description="Uracil-DNA glycosylase-like" evidence="5">
    <location>
        <begin position="104"/>
        <end position="274"/>
    </location>
</feature>
<evidence type="ECO:0000256" key="1">
    <source>
        <dbReference type="ARBA" id="ARBA00022763"/>
    </source>
</evidence>
<dbReference type="Proteomes" id="UP000807342">
    <property type="component" value="Unassembled WGS sequence"/>
</dbReference>
<evidence type="ECO:0000256" key="4">
    <source>
        <dbReference type="SAM" id="MobiDB-lite"/>
    </source>
</evidence>
<dbReference type="Pfam" id="PF03167">
    <property type="entry name" value="UDG"/>
    <property type="match status" value="1"/>
</dbReference>
<keyword evidence="3" id="KW-0234">DNA repair</keyword>
<organism evidence="6 7">
    <name type="scientific">Macrolepiota fuliginosa MF-IS2</name>
    <dbReference type="NCBI Taxonomy" id="1400762"/>
    <lineage>
        <taxon>Eukaryota</taxon>
        <taxon>Fungi</taxon>
        <taxon>Dikarya</taxon>
        <taxon>Basidiomycota</taxon>
        <taxon>Agaricomycotina</taxon>
        <taxon>Agaricomycetes</taxon>
        <taxon>Agaricomycetidae</taxon>
        <taxon>Agaricales</taxon>
        <taxon>Agaricineae</taxon>
        <taxon>Agaricaceae</taxon>
        <taxon>Macrolepiota</taxon>
    </lineage>
</organism>
<dbReference type="GO" id="GO:0008263">
    <property type="term" value="F:pyrimidine-specific mismatch base pair DNA N-glycosylase activity"/>
    <property type="evidence" value="ECO:0007669"/>
    <property type="project" value="TreeGrafter"/>
</dbReference>
<feature type="compositionally biased region" description="Polar residues" evidence="4">
    <location>
        <begin position="21"/>
        <end position="38"/>
    </location>
</feature>
<dbReference type="CDD" id="cd10028">
    <property type="entry name" value="UDG-F2_TDG_MUG"/>
    <property type="match status" value="1"/>
</dbReference>
<dbReference type="GO" id="GO:0004844">
    <property type="term" value="F:uracil DNA N-glycosylase activity"/>
    <property type="evidence" value="ECO:0007669"/>
    <property type="project" value="TreeGrafter"/>
</dbReference>
<dbReference type="InterPro" id="IPR036895">
    <property type="entry name" value="Uracil-DNA_glycosylase-like_sf"/>
</dbReference>
<feature type="compositionally biased region" description="Low complexity" evidence="4">
    <location>
        <begin position="44"/>
        <end position="53"/>
    </location>
</feature>
<comment type="caution">
    <text evidence="6">The sequence shown here is derived from an EMBL/GenBank/DDBJ whole genome shotgun (WGS) entry which is preliminary data.</text>
</comment>
<evidence type="ECO:0000313" key="6">
    <source>
        <dbReference type="EMBL" id="KAF9447237.1"/>
    </source>
</evidence>
<dbReference type="InterPro" id="IPR005122">
    <property type="entry name" value="Uracil-DNA_glycosylase-like"/>
</dbReference>
<dbReference type="SUPFAM" id="SSF52141">
    <property type="entry name" value="Uracil-DNA glycosylase-like"/>
    <property type="match status" value="1"/>
</dbReference>
<dbReference type="AlphaFoldDB" id="A0A9P5XBZ5"/>
<keyword evidence="7" id="KW-1185">Reference proteome</keyword>
<dbReference type="EMBL" id="MU151209">
    <property type="protein sequence ID" value="KAF9447237.1"/>
    <property type="molecule type" value="Genomic_DNA"/>
</dbReference>
<evidence type="ECO:0000256" key="2">
    <source>
        <dbReference type="ARBA" id="ARBA00022801"/>
    </source>
</evidence>
<protein>
    <submittedName>
        <fullName evidence="6">DNA glycosylase</fullName>
    </submittedName>
</protein>
<accession>A0A9P5XBZ5</accession>
<keyword evidence="1" id="KW-0227">DNA damage</keyword>
<dbReference type="PANTHER" id="PTHR12159:SF9">
    <property type="entry name" value="G_T MISMATCH-SPECIFIC THYMINE DNA GLYCOSYLASE"/>
    <property type="match status" value="1"/>
</dbReference>
<evidence type="ECO:0000259" key="5">
    <source>
        <dbReference type="Pfam" id="PF03167"/>
    </source>
</evidence>
<proteinExistence type="predicted"/>
<evidence type="ECO:0000256" key="3">
    <source>
        <dbReference type="ARBA" id="ARBA00023204"/>
    </source>
</evidence>
<dbReference type="InterPro" id="IPR015637">
    <property type="entry name" value="MUG/TDG"/>
</dbReference>
<name>A0A9P5XBZ5_9AGAR</name>
<evidence type="ECO:0000313" key="7">
    <source>
        <dbReference type="Proteomes" id="UP000807342"/>
    </source>
</evidence>
<gene>
    <name evidence="6" type="ORF">P691DRAFT_802727</name>
</gene>